<dbReference type="EMBL" id="BART01007880">
    <property type="protein sequence ID" value="GAG65116.1"/>
    <property type="molecule type" value="Genomic_DNA"/>
</dbReference>
<protein>
    <submittedName>
        <fullName evidence="1">Uncharacterized protein</fullName>
    </submittedName>
</protein>
<comment type="caution">
    <text evidence="1">The sequence shown here is derived from an EMBL/GenBank/DDBJ whole genome shotgun (WGS) entry which is preliminary data.</text>
</comment>
<proteinExistence type="predicted"/>
<dbReference type="AlphaFoldDB" id="X1AZC7"/>
<evidence type="ECO:0000313" key="1">
    <source>
        <dbReference type="EMBL" id="GAG65116.1"/>
    </source>
</evidence>
<reference evidence="1" key="1">
    <citation type="journal article" date="2014" name="Front. Microbiol.">
        <title>High frequency of phylogenetically diverse reductive dehalogenase-homologous genes in deep subseafloor sedimentary metagenomes.</title>
        <authorList>
            <person name="Kawai M."/>
            <person name="Futagami T."/>
            <person name="Toyoda A."/>
            <person name="Takaki Y."/>
            <person name="Nishi S."/>
            <person name="Hori S."/>
            <person name="Arai W."/>
            <person name="Tsubouchi T."/>
            <person name="Morono Y."/>
            <person name="Uchiyama I."/>
            <person name="Ito T."/>
            <person name="Fujiyama A."/>
            <person name="Inagaki F."/>
            <person name="Takami H."/>
        </authorList>
    </citation>
    <scope>NUCLEOTIDE SEQUENCE</scope>
    <source>
        <strain evidence="1">Expedition CK06-06</strain>
    </source>
</reference>
<accession>X1AZC7</accession>
<organism evidence="1">
    <name type="scientific">marine sediment metagenome</name>
    <dbReference type="NCBI Taxonomy" id="412755"/>
    <lineage>
        <taxon>unclassified sequences</taxon>
        <taxon>metagenomes</taxon>
        <taxon>ecological metagenomes</taxon>
    </lineage>
</organism>
<sequence>MAKKTTLETLLERQPRRLEFAEACPADTTTETLIDFDTGIDNGQGWVIYGMEWGFENIDPTVPFPALPRSDFFNASQFA</sequence>
<gene>
    <name evidence="1" type="ORF">S01H4_17843</name>
</gene>
<name>X1AZC7_9ZZZZ</name>